<reference evidence="1 2" key="1">
    <citation type="submission" date="2019-10" db="EMBL/GenBank/DDBJ databases">
        <title>Whole genome shotgun sequence of Acrocarpospora macrocephala NBRC 16266.</title>
        <authorList>
            <person name="Ichikawa N."/>
            <person name="Kimura A."/>
            <person name="Kitahashi Y."/>
            <person name="Komaki H."/>
            <person name="Oguchi A."/>
        </authorList>
    </citation>
    <scope>NUCLEOTIDE SEQUENCE [LARGE SCALE GENOMIC DNA]</scope>
    <source>
        <strain evidence="1 2">NBRC 16266</strain>
    </source>
</reference>
<proteinExistence type="predicted"/>
<name>A0A5M3X4C4_9ACTN</name>
<dbReference type="AlphaFoldDB" id="A0A5M3X4C4"/>
<accession>A0A5M3X4C4</accession>
<dbReference type="EMBL" id="BLAE01000067">
    <property type="protein sequence ID" value="GES14959.1"/>
    <property type="molecule type" value="Genomic_DNA"/>
</dbReference>
<protein>
    <submittedName>
        <fullName evidence="1">Uncharacterized protein</fullName>
    </submittedName>
</protein>
<keyword evidence="2" id="KW-1185">Reference proteome</keyword>
<gene>
    <name evidence="1" type="ORF">Amac_085560</name>
</gene>
<evidence type="ECO:0000313" key="1">
    <source>
        <dbReference type="EMBL" id="GES14959.1"/>
    </source>
</evidence>
<sequence>MTAIFSTPPFLSDGFTTFSRPALKPVAPAAEADAAGAAVPLGSVLSPPPQADKAKAKAAPEATTASVLFFIYVNPLLVGAGERDETRVVQRLDLGSSASRRPSPNRLKASTVMKIAMPGKIMKCGTV</sequence>
<organism evidence="1 2">
    <name type="scientific">Acrocarpospora macrocephala</name>
    <dbReference type="NCBI Taxonomy" id="150177"/>
    <lineage>
        <taxon>Bacteria</taxon>
        <taxon>Bacillati</taxon>
        <taxon>Actinomycetota</taxon>
        <taxon>Actinomycetes</taxon>
        <taxon>Streptosporangiales</taxon>
        <taxon>Streptosporangiaceae</taxon>
        <taxon>Acrocarpospora</taxon>
    </lineage>
</organism>
<comment type="caution">
    <text evidence="1">The sequence shown here is derived from an EMBL/GenBank/DDBJ whole genome shotgun (WGS) entry which is preliminary data.</text>
</comment>
<dbReference type="Proteomes" id="UP000331127">
    <property type="component" value="Unassembled WGS sequence"/>
</dbReference>
<evidence type="ECO:0000313" key="2">
    <source>
        <dbReference type="Proteomes" id="UP000331127"/>
    </source>
</evidence>